<comment type="caution">
    <text evidence="1">The sequence shown here is derived from an EMBL/GenBank/DDBJ whole genome shotgun (WGS) entry which is preliminary data.</text>
</comment>
<dbReference type="InterPro" id="IPR000944">
    <property type="entry name" value="Tscrpt_reg_Rrf2"/>
</dbReference>
<dbReference type="InterPro" id="IPR036388">
    <property type="entry name" value="WH-like_DNA-bd_sf"/>
</dbReference>
<protein>
    <submittedName>
        <fullName evidence="1">Rrf2 family transcriptional regulator</fullName>
    </submittedName>
</protein>
<reference evidence="1 2" key="1">
    <citation type="submission" date="2019-03" db="EMBL/GenBank/DDBJ databases">
        <title>Draft genome sequences of novel Actinobacteria.</title>
        <authorList>
            <person name="Sahin N."/>
            <person name="Ay H."/>
            <person name="Saygin H."/>
        </authorList>
    </citation>
    <scope>NUCLEOTIDE SEQUENCE [LARGE SCALE GENOMIC DNA]</scope>
    <source>
        <strain evidence="1 2">KC310</strain>
    </source>
</reference>
<dbReference type="PANTHER" id="PTHR33221">
    <property type="entry name" value="WINGED HELIX-TURN-HELIX TRANSCRIPTIONAL REGULATOR, RRF2 FAMILY"/>
    <property type="match status" value="1"/>
</dbReference>
<sequence>MSGNSRLTTAVHALCWLELAHRRGRPTLTSAQIADSLASHPVLIRRTLAPLRDRGLLDIAGRGPGAGWRLARPAAELSLADVHSALAEPAPFDLHPHEPKQTCPVGYGIRPVLAHIYAEVEAEITAALARRTIADVLDTTLAEHPLPQ</sequence>
<keyword evidence="2" id="KW-1185">Reference proteome</keyword>
<dbReference type="InterPro" id="IPR036390">
    <property type="entry name" value="WH_DNA-bd_sf"/>
</dbReference>
<dbReference type="PANTHER" id="PTHR33221:SF15">
    <property type="entry name" value="HTH-TYPE TRANSCRIPTIONAL REGULATOR YWGB-RELATED"/>
    <property type="match status" value="1"/>
</dbReference>
<dbReference type="Proteomes" id="UP000295258">
    <property type="component" value="Unassembled WGS sequence"/>
</dbReference>
<organism evidence="1 2">
    <name type="scientific">Nonomuraea deserti</name>
    <dbReference type="NCBI Taxonomy" id="1848322"/>
    <lineage>
        <taxon>Bacteria</taxon>
        <taxon>Bacillati</taxon>
        <taxon>Actinomycetota</taxon>
        <taxon>Actinomycetes</taxon>
        <taxon>Streptosporangiales</taxon>
        <taxon>Streptosporangiaceae</taxon>
        <taxon>Nonomuraea</taxon>
    </lineage>
</organism>
<evidence type="ECO:0000313" key="1">
    <source>
        <dbReference type="EMBL" id="TDD12144.1"/>
    </source>
</evidence>
<proteinExistence type="predicted"/>
<dbReference type="AlphaFoldDB" id="A0A4R4W8P9"/>
<name>A0A4R4W8P9_9ACTN</name>
<evidence type="ECO:0000313" key="2">
    <source>
        <dbReference type="Proteomes" id="UP000295258"/>
    </source>
</evidence>
<dbReference type="Gene3D" id="1.10.10.10">
    <property type="entry name" value="Winged helix-like DNA-binding domain superfamily/Winged helix DNA-binding domain"/>
    <property type="match status" value="1"/>
</dbReference>
<dbReference type="EMBL" id="SMKO01000004">
    <property type="protein sequence ID" value="TDD12144.1"/>
    <property type="molecule type" value="Genomic_DNA"/>
</dbReference>
<dbReference type="Pfam" id="PF02082">
    <property type="entry name" value="Rrf2"/>
    <property type="match status" value="1"/>
</dbReference>
<dbReference type="RefSeq" id="WP_132591807.1">
    <property type="nucleotide sequence ID" value="NZ_SMKO01000004.1"/>
</dbReference>
<gene>
    <name evidence="1" type="ORF">E1292_03270</name>
</gene>
<dbReference type="PROSITE" id="PS51197">
    <property type="entry name" value="HTH_RRF2_2"/>
    <property type="match status" value="1"/>
</dbReference>
<accession>A0A4R4W8P9</accession>
<dbReference type="SUPFAM" id="SSF46785">
    <property type="entry name" value="Winged helix' DNA-binding domain"/>
    <property type="match status" value="1"/>
</dbReference>
<dbReference type="GO" id="GO:0005829">
    <property type="term" value="C:cytosol"/>
    <property type="evidence" value="ECO:0007669"/>
    <property type="project" value="TreeGrafter"/>
</dbReference>
<dbReference type="GO" id="GO:0003700">
    <property type="term" value="F:DNA-binding transcription factor activity"/>
    <property type="evidence" value="ECO:0007669"/>
    <property type="project" value="TreeGrafter"/>
</dbReference>